<evidence type="ECO:0000313" key="1">
    <source>
        <dbReference type="EMBL" id="KAK6735792.1"/>
    </source>
</evidence>
<organism evidence="1 2">
    <name type="scientific">Necator americanus</name>
    <name type="common">Human hookworm</name>
    <dbReference type="NCBI Taxonomy" id="51031"/>
    <lineage>
        <taxon>Eukaryota</taxon>
        <taxon>Metazoa</taxon>
        <taxon>Ecdysozoa</taxon>
        <taxon>Nematoda</taxon>
        <taxon>Chromadorea</taxon>
        <taxon>Rhabditida</taxon>
        <taxon>Rhabditina</taxon>
        <taxon>Rhabditomorpha</taxon>
        <taxon>Strongyloidea</taxon>
        <taxon>Ancylostomatidae</taxon>
        <taxon>Bunostominae</taxon>
        <taxon>Necator</taxon>
    </lineage>
</organism>
<comment type="caution">
    <text evidence="1">The sequence shown here is derived from an EMBL/GenBank/DDBJ whole genome shotgun (WGS) entry which is preliminary data.</text>
</comment>
<evidence type="ECO:0000313" key="2">
    <source>
        <dbReference type="Proteomes" id="UP001303046"/>
    </source>
</evidence>
<accession>A0ABR1CDI1</accession>
<keyword evidence="2" id="KW-1185">Reference proteome</keyword>
<protein>
    <recommendedName>
        <fullName evidence="3">60S ribosomal protein L34</fullName>
    </recommendedName>
</protein>
<name>A0ABR1CDI1_NECAM</name>
<gene>
    <name evidence="1" type="primary">Necator_chrII.g6602</name>
    <name evidence="1" type="ORF">RB195_018809</name>
</gene>
<dbReference type="EMBL" id="JAVFWL010000002">
    <property type="protein sequence ID" value="KAK6735792.1"/>
    <property type="molecule type" value="Genomic_DNA"/>
</dbReference>
<dbReference type="Proteomes" id="UP001303046">
    <property type="component" value="Unassembled WGS sequence"/>
</dbReference>
<sequence>MPPRYGVPSGYVGGYANIPRRGHAPLVHEDANNRLGCSSRSRDVKNWAVTRKYAKKSGVSCRNYRLQRNGLIEKMRRVMISAKINKTMAESGRHFSSTSNVCCSHQQLQRSYGKGRKEGQYQY</sequence>
<reference evidence="1 2" key="1">
    <citation type="submission" date="2023-08" db="EMBL/GenBank/DDBJ databases">
        <title>A Necator americanus chromosomal reference genome.</title>
        <authorList>
            <person name="Ilik V."/>
            <person name="Petrzelkova K.J."/>
            <person name="Pardy F."/>
            <person name="Fuh T."/>
            <person name="Niatou-Singa F.S."/>
            <person name="Gouil Q."/>
            <person name="Baker L."/>
            <person name="Ritchie M.E."/>
            <person name="Jex A.R."/>
            <person name="Gazzola D."/>
            <person name="Li H."/>
            <person name="Toshio Fujiwara R."/>
            <person name="Zhan B."/>
            <person name="Aroian R.V."/>
            <person name="Pafco B."/>
            <person name="Schwarz E.M."/>
        </authorList>
    </citation>
    <scope>NUCLEOTIDE SEQUENCE [LARGE SCALE GENOMIC DNA]</scope>
    <source>
        <strain evidence="1 2">Aroian</strain>
        <tissue evidence="1">Whole animal</tissue>
    </source>
</reference>
<evidence type="ECO:0008006" key="3">
    <source>
        <dbReference type="Google" id="ProtNLM"/>
    </source>
</evidence>
<proteinExistence type="predicted"/>